<proteinExistence type="inferred from homology"/>
<dbReference type="EMBL" id="JACHWZ010000012">
    <property type="protein sequence ID" value="MBB3061907.1"/>
    <property type="molecule type" value="Genomic_DNA"/>
</dbReference>
<comment type="similarity">
    <text evidence="1">Belongs to the ner transcriptional regulatory family.</text>
</comment>
<comment type="caution">
    <text evidence="6">The sequence shown here is derived from an EMBL/GenBank/DDBJ whole genome shotgun (WGS) entry which is preliminary data.</text>
</comment>
<evidence type="ECO:0000313" key="7">
    <source>
        <dbReference type="Proteomes" id="UP000535937"/>
    </source>
</evidence>
<dbReference type="RefSeq" id="WP_183460726.1">
    <property type="nucleotide sequence ID" value="NZ_JACHWZ010000012.1"/>
</dbReference>
<evidence type="ECO:0000313" key="6">
    <source>
        <dbReference type="EMBL" id="MBB3061907.1"/>
    </source>
</evidence>
<dbReference type="InterPro" id="IPR038722">
    <property type="entry name" value="Ner_HTH_dom"/>
</dbReference>
<organism evidence="6 7">
    <name type="scientific">Microbulbifer rhizosphaerae</name>
    <dbReference type="NCBI Taxonomy" id="1562603"/>
    <lineage>
        <taxon>Bacteria</taxon>
        <taxon>Pseudomonadati</taxon>
        <taxon>Pseudomonadota</taxon>
        <taxon>Gammaproteobacteria</taxon>
        <taxon>Cellvibrionales</taxon>
        <taxon>Microbulbiferaceae</taxon>
        <taxon>Microbulbifer</taxon>
    </lineage>
</organism>
<evidence type="ECO:0000256" key="3">
    <source>
        <dbReference type="ARBA" id="ARBA00023125"/>
    </source>
</evidence>
<evidence type="ECO:0000256" key="1">
    <source>
        <dbReference type="ARBA" id="ARBA00006157"/>
    </source>
</evidence>
<accession>A0A7W4WCX3</accession>
<dbReference type="SUPFAM" id="SSF47413">
    <property type="entry name" value="lambda repressor-like DNA-binding domains"/>
    <property type="match status" value="1"/>
</dbReference>
<protein>
    <submittedName>
        <fullName evidence="6">Ner family transcriptional regulator</fullName>
    </submittedName>
</protein>
<keyword evidence="3" id="KW-0238">DNA-binding</keyword>
<feature type="domain" description="Ner winged helix-turn-helix DNA-binding" evidence="5">
    <location>
        <begin position="14"/>
        <end position="81"/>
    </location>
</feature>
<evidence type="ECO:0000259" key="5">
    <source>
        <dbReference type="Pfam" id="PF13693"/>
    </source>
</evidence>
<dbReference type="InterPro" id="IPR010982">
    <property type="entry name" value="Lambda_DNA-bd_dom_sf"/>
</dbReference>
<evidence type="ECO:0000256" key="4">
    <source>
        <dbReference type="ARBA" id="ARBA00023163"/>
    </source>
</evidence>
<keyword evidence="7" id="KW-1185">Reference proteome</keyword>
<dbReference type="AlphaFoldDB" id="A0A7W4WCX3"/>
<dbReference type="Proteomes" id="UP000535937">
    <property type="component" value="Unassembled WGS sequence"/>
</dbReference>
<keyword evidence="4" id="KW-0804">Transcription</keyword>
<dbReference type="Pfam" id="PF13693">
    <property type="entry name" value="HTH_35"/>
    <property type="match status" value="1"/>
</dbReference>
<name>A0A7W4WCX3_9GAMM</name>
<dbReference type="GO" id="GO:0003677">
    <property type="term" value="F:DNA binding"/>
    <property type="evidence" value="ECO:0007669"/>
    <property type="project" value="UniProtKB-KW"/>
</dbReference>
<sequence>MNEKKLPKKPARKDWHRADIKAALEKAGWSLRRLSRHHGYKSPGTLTKALDAPWPKGERIIAAAIGIDPETIWPSRYMEKRIPGRAGKPDSRKAKAA</sequence>
<keyword evidence="2" id="KW-0805">Transcription regulation</keyword>
<reference evidence="6 7" key="1">
    <citation type="submission" date="2020-08" db="EMBL/GenBank/DDBJ databases">
        <title>Genomic Encyclopedia of Type Strains, Phase III (KMG-III): the genomes of soil and plant-associated and newly described type strains.</title>
        <authorList>
            <person name="Whitman W."/>
        </authorList>
    </citation>
    <scope>NUCLEOTIDE SEQUENCE [LARGE SCALE GENOMIC DNA]</scope>
    <source>
        <strain evidence="6 7">CECT 8799</strain>
    </source>
</reference>
<gene>
    <name evidence="6" type="ORF">FHS09_002750</name>
</gene>
<dbReference type="Gene3D" id="1.10.260.40">
    <property type="entry name" value="lambda repressor-like DNA-binding domains"/>
    <property type="match status" value="1"/>
</dbReference>
<evidence type="ECO:0000256" key="2">
    <source>
        <dbReference type="ARBA" id="ARBA00023015"/>
    </source>
</evidence>